<dbReference type="InterPro" id="IPR051057">
    <property type="entry name" value="PI-PLC_domain"/>
</dbReference>
<dbReference type="PANTHER" id="PTHR13593:SF140">
    <property type="entry name" value="PLC-LIKE PHOSPHODIESTERASE"/>
    <property type="match status" value="1"/>
</dbReference>
<dbReference type="OrthoDB" id="7984201at2759"/>
<protein>
    <submittedName>
        <fullName evidence="2">2640_t:CDS:1</fullName>
    </submittedName>
</protein>
<accession>A0A9N8WHS8</accession>
<sequence length="362" mass="39707">MKKNIISSTIIWILFSFQLIVSQAGAANDSTTGGTGNLCNGYAELCTRSYQAVTFATTHNAFAFGKQAAANQDFDIPTQLKDGIRAFMFDAHNPNDTTSQSIELCHQSCDLLDAGNLITTLQQIVTWLKSNPNEVLTIFWENFDKISPLRFMTAYQTSGIMPYVYSQQDTKSAWPTLQSMINSGKRVVNFIDVGADPSVPWLMAEYNYVFETPFDNSDANNWQCTVDRPKDQPRSMYVLNHFVNGRLPAALSNGPPIELPQPGSADTTNAQNLQQHADACRAKFGKIPNFVAVDFYEKGTGNQNVFSAVANLNGVPYVPKQLGSTDTGSNEDNSSSSVRTSIRFSQTMIVLGVVAIFAVVGL</sequence>
<gene>
    <name evidence="2" type="ORF">AGERDE_LOCUS3676</name>
</gene>
<evidence type="ECO:0000313" key="2">
    <source>
        <dbReference type="EMBL" id="CAG8489581.1"/>
    </source>
</evidence>
<reference evidence="2" key="1">
    <citation type="submission" date="2021-06" db="EMBL/GenBank/DDBJ databases">
        <authorList>
            <person name="Kallberg Y."/>
            <person name="Tangrot J."/>
            <person name="Rosling A."/>
        </authorList>
    </citation>
    <scope>NUCLEOTIDE SEQUENCE</scope>
    <source>
        <strain evidence="2">MT106</strain>
    </source>
</reference>
<dbReference type="PANTHER" id="PTHR13593">
    <property type="match status" value="1"/>
</dbReference>
<keyword evidence="3" id="KW-1185">Reference proteome</keyword>
<dbReference type="Pfam" id="PF26146">
    <property type="entry name" value="PI-PLC_X"/>
    <property type="match status" value="1"/>
</dbReference>
<dbReference type="GO" id="GO:0006629">
    <property type="term" value="P:lipid metabolic process"/>
    <property type="evidence" value="ECO:0007669"/>
    <property type="project" value="InterPro"/>
</dbReference>
<keyword evidence="1" id="KW-0732">Signal</keyword>
<proteinExistence type="predicted"/>
<evidence type="ECO:0000256" key="1">
    <source>
        <dbReference type="SAM" id="SignalP"/>
    </source>
</evidence>
<evidence type="ECO:0000313" key="3">
    <source>
        <dbReference type="Proteomes" id="UP000789831"/>
    </source>
</evidence>
<comment type="caution">
    <text evidence="2">The sequence shown here is derived from an EMBL/GenBank/DDBJ whole genome shotgun (WGS) entry which is preliminary data.</text>
</comment>
<dbReference type="EMBL" id="CAJVPL010000377">
    <property type="protein sequence ID" value="CAG8489581.1"/>
    <property type="molecule type" value="Genomic_DNA"/>
</dbReference>
<organism evidence="2 3">
    <name type="scientific">Ambispora gerdemannii</name>
    <dbReference type="NCBI Taxonomy" id="144530"/>
    <lineage>
        <taxon>Eukaryota</taxon>
        <taxon>Fungi</taxon>
        <taxon>Fungi incertae sedis</taxon>
        <taxon>Mucoromycota</taxon>
        <taxon>Glomeromycotina</taxon>
        <taxon>Glomeromycetes</taxon>
        <taxon>Archaeosporales</taxon>
        <taxon>Ambisporaceae</taxon>
        <taxon>Ambispora</taxon>
    </lineage>
</organism>
<dbReference type="InterPro" id="IPR017946">
    <property type="entry name" value="PLC-like_Pdiesterase_TIM-brl"/>
</dbReference>
<name>A0A9N8WHS8_9GLOM</name>
<dbReference type="SUPFAM" id="SSF51695">
    <property type="entry name" value="PLC-like phosphodiesterases"/>
    <property type="match status" value="1"/>
</dbReference>
<feature type="signal peptide" evidence="1">
    <location>
        <begin position="1"/>
        <end position="26"/>
    </location>
</feature>
<dbReference type="AlphaFoldDB" id="A0A9N8WHS8"/>
<dbReference type="Proteomes" id="UP000789831">
    <property type="component" value="Unassembled WGS sequence"/>
</dbReference>
<feature type="chain" id="PRO_5040363416" evidence="1">
    <location>
        <begin position="27"/>
        <end position="362"/>
    </location>
</feature>
<dbReference type="Gene3D" id="3.20.20.190">
    <property type="entry name" value="Phosphatidylinositol (PI) phosphodiesterase"/>
    <property type="match status" value="1"/>
</dbReference>
<dbReference type="GO" id="GO:0008081">
    <property type="term" value="F:phosphoric diester hydrolase activity"/>
    <property type="evidence" value="ECO:0007669"/>
    <property type="project" value="InterPro"/>
</dbReference>